<evidence type="ECO:0000313" key="4">
    <source>
        <dbReference type="Proteomes" id="UP001418796"/>
    </source>
</evidence>
<keyword evidence="4" id="KW-1185">Reference proteome</keyword>
<evidence type="ECO:0000256" key="1">
    <source>
        <dbReference type="SAM" id="Phobius"/>
    </source>
</evidence>
<evidence type="ECO:0000259" key="2">
    <source>
        <dbReference type="Pfam" id="PF13273"/>
    </source>
</evidence>
<feature type="transmembrane region" description="Helical" evidence="1">
    <location>
        <begin position="69"/>
        <end position="90"/>
    </location>
</feature>
<dbReference type="Proteomes" id="UP001418796">
    <property type="component" value="Unassembled WGS sequence"/>
</dbReference>
<dbReference type="Pfam" id="PF13273">
    <property type="entry name" value="DUF4064"/>
    <property type="match status" value="1"/>
</dbReference>
<proteinExistence type="predicted"/>
<dbReference type="EMBL" id="JBCITK010000001">
    <property type="protein sequence ID" value="MEN0645087.1"/>
    <property type="molecule type" value="Genomic_DNA"/>
</dbReference>
<reference evidence="3 4" key="1">
    <citation type="submission" date="2024-03" db="EMBL/GenBank/DDBJ databases">
        <title>Bacilli Hybrid Assemblies.</title>
        <authorList>
            <person name="Kovac J."/>
        </authorList>
    </citation>
    <scope>NUCLEOTIDE SEQUENCE [LARGE SCALE GENOMIC DNA]</scope>
    <source>
        <strain evidence="3 4">FSL R7-0666</strain>
    </source>
</reference>
<sequence>MKRTAERVLGIIGSIMMGIGFILFTLTTFVISSPEGQAQLEEMLQDPEINPTGADLGVDELVNFFVSNGWIIVMALLVSVILGILATVFVKKMPIVSGIMWVLAAIISLIAIWYLIFIPAILFFIAGILAFVRKPKEESTIVY</sequence>
<keyword evidence="1" id="KW-0812">Transmembrane</keyword>
<evidence type="ECO:0000313" key="3">
    <source>
        <dbReference type="EMBL" id="MEN0645087.1"/>
    </source>
</evidence>
<dbReference type="InterPro" id="IPR025273">
    <property type="entry name" value="DUF4064"/>
</dbReference>
<comment type="caution">
    <text evidence="3">The sequence shown here is derived from an EMBL/GenBank/DDBJ whole genome shotgun (WGS) entry which is preliminary data.</text>
</comment>
<accession>A0ABU9VMF5</accession>
<feature type="transmembrane region" description="Helical" evidence="1">
    <location>
        <begin position="102"/>
        <end position="132"/>
    </location>
</feature>
<dbReference type="RefSeq" id="WP_343131689.1">
    <property type="nucleotide sequence ID" value="NZ_JBCITK010000001.1"/>
</dbReference>
<organism evidence="3 4">
    <name type="scientific">Alkalicoccobacillus gibsonii</name>
    <dbReference type="NCBI Taxonomy" id="79881"/>
    <lineage>
        <taxon>Bacteria</taxon>
        <taxon>Bacillati</taxon>
        <taxon>Bacillota</taxon>
        <taxon>Bacilli</taxon>
        <taxon>Bacillales</taxon>
        <taxon>Bacillaceae</taxon>
        <taxon>Alkalicoccobacillus</taxon>
    </lineage>
</organism>
<keyword evidence="1" id="KW-1133">Transmembrane helix</keyword>
<name>A0ABU9VMF5_9BACI</name>
<gene>
    <name evidence="3" type="ORF">MKY91_18160</name>
</gene>
<feature type="domain" description="DUF4064" evidence="2">
    <location>
        <begin position="2"/>
        <end position="110"/>
    </location>
</feature>
<protein>
    <submittedName>
        <fullName evidence="3">DUF4064 domain-containing protein</fullName>
    </submittedName>
</protein>
<keyword evidence="1" id="KW-0472">Membrane</keyword>
<feature type="transmembrane region" description="Helical" evidence="1">
    <location>
        <begin position="7"/>
        <end position="31"/>
    </location>
</feature>